<reference evidence="3 4" key="1">
    <citation type="journal article" date="2016" name="Genome Biol. Evol.">
        <title>Divergent and convergent evolution of fungal pathogenicity.</title>
        <authorList>
            <person name="Shang Y."/>
            <person name="Xiao G."/>
            <person name="Zheng P."/>
            <person name="Cen K."/>
            <person name="Zhan S."/>
            <person name="Wang C."/>
        </authorList>
    </citation>
    <scope>NUCLEOTIDE SEQUENCE [LARGE SCALE GENOMIC DNA]</scope>
    <source>
        <strain evidence="3 4">ARSEF 2679</strain>
    </source>
</reference>
<evidence type="ECO:0000256" key="1">
    <source>
        <dbReference type="SAM" id="MobiDB-lite"/>
    </source>
</evidence>
<evidence type="ECO:0000256" key="2">
    <source>
        <dbReference type="SAM" id="SignalP"/>
    </source>
</evidence>
<dbReference type="GeneID" id="30018913"/>
<evidence type="ECO:0000313" key="3">
    <source>
        <dbReference type="EMBL" id="OAA70647.1"/>
    </source>
</evidence>
<accession>A0A168BWT5</accession>
<feature type="region of interest" description="Disordered" evidence="1">
    <location>
        <begin position="255"/>
        <end position="274"/>
    </location>
</feature>
<dbReference type="OrthoDB" id="4868473at2759"/>
<sequence>MPPRRWIAVAASLASLAAASWPDPPLTGRDFDFTADFHSSSSSSSASPSSSSKKPTATPVTLSTLKPPADIVPANPVFYTPAVVTLVKLDDAARAARYIAFFEVSYIPAADTLDDVVYTYPWIRTNLSVQDAAGTLGGTADTDSQLAVAPAIDTGEVRNATLQVWRQDDDLLRYIAAIERTRVPAPLSYAISQVFSNTTTNVSYDFRRASIDFKVQNKTGTRRCDVNAEGAPVPGVPRGASACTATATAAATSSGKAGAAGSSATVSPSATSKKNAAAGGAASSGVYGWLAMAAVGALIL</sequence>
<feature type="region of interest" description="Disordered" evidence="1">
    <location>
        <begin position="37"/>
        <end position="60"/>
    </location>
</feature>
<name>A0A168BWT5_CORFA</name>
<organism evidence="3 4">
    <name type="scientific">Cordyceps fumosorosea (strain ARSEF 2679)</name>
    <name type="common">Isaria fumosorosea</name>
    <dbReference type="NCBI Taxonomy" id="1081104"/>
    <lineage>
        <taxon>Eukaryota</taxon>
        <taxon>Fungi</taxon>
        <taxon>Dikarya</taxon>
        <taxon>Ascomycota</taxon>
        <taxon>Pezizomycotina</taxon>
        <taxon>Sordariomycetes</taxon>
        <taxon>Hypocreomycetidae</taxon>
        <taxon>Hypocreales</taxon>
        <taxon>Cordycipitaceae</taxon>
        <taxon>Cordyceps</taxon>
    </lineage>
</organism>
<keyword evidence="4" id="KW-1185">Reference proteome</keyword>
<dbReference type="RefSeq" id="XP_018706934.1">
    <property type="nucleotide sequence ID" value="XM_018846227.1"/>
</dbReference>
<feature type="signal peptide" evidence="2">
    <location>
        <begin position="1"/>
        <end position="19"/>
    </location>
</feature>
<protein>
    <submittedName>
        <fullName evidence="3">Uncharacterized protein</fullName>
    </submittedName>
</protein>
<feature type="chain" id="PRO_5007895783" evidence="2">
    <location>
        <begin position="20"/>
        <end position="300"/>
    </location>
</feature>
<dbReference type="AlphaFoldDB" id="A0A168BWT5"/>
<evidence type="ECO:0000313" key="4">
    <source>
        <dbReference type="Proteomes" id="UP000076744"/>
    </source>
</evidence>
<dbReference type="Proteomes" id="UP000076744">
    <property type="component" value="Unassembled WGS sequence"/>
</dbReference>
<dbReference type="EMBL" id="AZHB01000004">
    <property type="protein sequence ID" value="OAA70647.1"/>
    <property type="molecule type" value="Genomic_DNA"/>
</dbReference>
<proteinExistence type="predicted"/>
<comment type="caution">
    <text evidence="3">The sequence shown here is derived from an EMBL/GenBank/DDBJ whole genome shotgun (WGS) entry which is preliminary data.</text>
</comment>
<keyword evidence="2" id="KW-0732">Signal</keyword>
<gene>
    <name evidence="3" type="ORF">ISF_02621</name>
</gene>
<feature type="compositionally biased region" description="Low complexity" evidence="1">
    <location>
        <begin position="39"/>
        <end position="58"/>
    </location>
</feature>